<dbReference type="RefSeq" id="WP_114280658.1">
    <property type="nucleotide sequence ID" value="NZ_QPJY01000009.1"/>
</dbReference>
<dbReference type="OrthoDB" id="5796920at2"/>
<name>A0A369BY73_9GAMM</name>
<organism evidence="1 2">
    <name type="scientific">Thioalbus denitrificans</name>
    <dbReference type="NCBI Taxonomy" id="547122"/>
    <lineage>
        <taxon>Bacteria</taxon>
        <taxon>Pseudomonadati</taxon>
        <taxon>Pseudomonadota</taxon>
        <taxon>Gammaproteobacteria</taxon>
        <taxon>Chromatiales</taxon>
        <taxon>Ectothiorhodospiraceae</taxon>
        <taxon>Thioalbus</taxon>
    </lineage>
</organism>
<proteinExistence type="predicted"/>
<protein>
    <submittedName>
        <fullName evidence="1">Uncharacterized protein DUF3305</fullName>
    </submittedName>
</protein>
<dbReference type="InterPro" id="IPR021736">
    <property type="entry name" value="DUF3305"/>
</dbReference>
<dbReference type="Pfam" id="PF11749">
    <property type="entry name" value="DUF3305"/>
    <property type="match status" value="1"/>
</dbReference>
<gene>
    <name evidence="1" type="ORF">DFQ59_109108</name>
</gene>
<reference evidence="1 2" key="1">
    <citation type="submission" date="2018-07" db="EMBL/GenBank/DDBJ databases">
        <title>Genomic Encyclopedia of Type Strains, Phase IV (KMG-IV): sequencing the most valuable type-strain genomes for metagenomic binning, comparative biology and taxonomic classification.</title>
        <authorList>
            <person name="Goeker M."/>
        </authorList>
    </citation>
    <scope>NUCLEOTIDE SEQUENCE [LARGE SCALE GENOMIC DNA]</scope>
    <source>
        <strain evidence="1 2">DSM 26407</strain>
    </source>
</reference>
<evidence type="ECO:0000313" key="2">
    <source>
        <dbReference type="Proteomes" id="UP000252707"/>
    </source>
</evidence>
<comment type="caution">
    <text evidence="1">The sequence shown here is derived from an EMBL/GenBank/DDBJ whole genome shotgun (WGS) entry which is preliminary data.</text>
</comment>
<dbReference type="AlphaFoldDB" id="A0A369BY73"/>
<keyword evidence="2" id="KW-1185">Reference proteome</keyword>
<accession>A0A369BY73</accession>
<sequence>MADPLLDSVDAFDEQDVLPLAVVLVRRPSRSRWQSHSWTVTGVVAGEVAATLGRDRLCVHNAPEETRYLCGGLNLELHEDEGESYHHNLTTDAPAVFVISRADGNGEPRPFLATVSYAEASAYLEGDAEVQPVPMPPEIYRWVEAYVVHNYVPQERKKRKRQDWFREDAREG</sequence>
<evidence type="ECO:0000313" key="1">
    <source>
        <dbReference type="EMBL" id="RCX26579.1"/>
    </source>
</evidence>
<dbReference type="EMBL" id="QPJY01000009">
    <property type="protein sequence ID" value="RCX26579.1"/>
    <property type="molecule type" value="Genomic_DNA"/>
</dbReference>
<dbReference type="Proteomes" id="UP000252707">
    <property type="component" value="Unassembled WGS sequence"/>
</dbReference>